<dbReference type="GO" id="GO:0005737">
    <property type="term" value="C:cytoplasm"/>
    <property type="evidence" value="ECO:0007669"/>
    <property type="project" value="UniProtKB-SubCell"/>
</dbReference>
<keyword evidence="4 10" id="KW-0227">DNA damage</keyword>
<feature type="domain" description="RecF/RecN/SMC N-terminal" evidence="11">
    <location>
        <begin position="3"/>
        <end position="356"/>
    </location>
</feature>
<keyword evidence="3 10" id="KW-0547">Nucleotide-binding</keyword>
<dbReference type="PANTHER" id="PTHR32182">
    <property type="entry name" value="DNA REPLICATION AND REPAIR PROTEIN RECF"/>
    <property type="match status" value="1"/>
</dbReference>
<dbReference type="Gene3D" id="3.40.50.300">
    <property type="entry name" value="P-loop containing nucleotide triphosphate hydrolases"/>
    <property type="match status" value="1"/>
</dbReference>
<evidence type="ECO:0000256" key="5">
    <source>
        <dbReference type="ARBA" id="ARBA00022840"/>
    </source>
</evidence>
<dbReference type="Proteomes" id="UP000029046">
    <property type="component" value="Unassembled WGS sequence"/>
</dbReference>
<evidence type="ECO:0000313" key="12">
    <source>
        <dbReference type="EMBL" id="KFI60187.1"/>
    </source>
</evidence>
<gene>
    <name evidence="10" type="primary">recF</name>
    <name evidence="12" type="ORF">BIGA_1691</name>
</gene>
<dbReference type="AlphaFoldDB" id="A0A087AN37"/>
<keyword evidence="7 10" id="KW-0234">DNA repair</keyword>
<dbReference type="GO" id="GO:0009432">
    <property type="term" value="P:SOS response"/>
    <property type="evidence" value="ECO:0007669"/>
    <property type="project" value="UniProtKB-UniRule"/>
</dbReference>
<dbReference type="SUPFAM" id="SSF52540">
    <property type="entry name" value="P-loop containing nucleoside triphosphate hydrolases"/>
    <property type="match status" value="1"/>
</dbReference>
<reference evidence="12 13" key="1">
    <citation type="submission" date="2014-03" db="EMBL/GenBank/DDBJ databases">
        <title>Genomics of Bifidobacteria.</title>
        <authorList>
            <person name="Ventura M."/>
            <person name="Milani C."/>
            <person name="Lugli G.A."/>
        </authorList>
    </citation>
    <scope>NUCLEOTIDE SEQUENCE [LARGE SCALE GENOMIC DNA]</scope>
    <source>
        <strain evidence="12 13">LMG 11586</strain>
    </source>
</reference>
<dbReference type="GO" id="GO:0005524">
    <property type="term" value="F:ATP binding"/>
    <property type="evidence" value="ECO:0007669"/>
    <property type="project" value="UniProtKB-UniRule"/>
</dbReference>
<dbReference type="GO" id="GO:0003697">
    <property type="term" value="F:single-stranded DNA binding"/>
    <property type="evidence" value="ECO:0007669"/>
    <property type="project" value="UniProtKB-UniRule"/>
</dbReference>
<sequence length="402" mass="44239">MHITRLALDHFRSWTRCVVDFEPGITVLYGANGLGKTNLVESIEVLGTGASHRASTLAPLIQQHAASATIRVNTSEAASDGRDPADTTYEITLNARGANRARINGGASHYMRDIVGRVPCIAFAPEDQRLVAGDPSARRTLLNQSGVLLAPEYADLLQQCTHIAKQRAALLKQLGQRADDAPAALSGLEIWTGQFIEVGVELTRLRASLVDRLKEPFSRIYAAVAGEGQQAELAYQPSFDEVLLFDQPEQELSRRFQRLYAGEVARGQNLIGPQRDDMTVLLHGMPAREFASNGEMWTLAWALKMALHELVAQERGIDPIIILDDVFAQLDDARRRQIMEFAQGREQVFITAAARNDIPASPGMHVIDVAQLAESQRLAHDPDAMAREFLENMRRSADTGEA</sequence>
<organism evidence="12 13">
    <name type="scientific">Bifidobacterium pullorum subsp. gallinarum</name>
    <dbReference type="NCBI Taxonomy" id="78344"/>
    <lineage>
        <taxon>Bacteria</taxon>
        <taxon>Bacillati</taxon>
        <taxon>Actinomycetota</taxon>
        <taxon>Actinomycetes</taxon>
        <taxon>Bifidobacteriales</taxon>
        <taxon>Bifidobacteriaceae</taxon>
        <taxon>Bifidobacterium</taxon>
    </lineage>
</organism>
<keyword evidence="6 10" id="KW-0238">DNA-binding</keyword>
<evidence type="ECO:0000259" key="11">
    <source>
        <dbReference type="Pfam" id="PF02463"/>
    </source>
</evidence>
<evidence type="ECO:0000256" key="10">
    <source>
        <dbReference type="HAMAP-Rule" id="MF_00365"/>
    </source>
</evidence>
<feature type="binding site" evidence="10">
    <location>
        <begin position="30"/>
        <end position="37"/>
    </location>
    <ligand>
        <name>ATP</name>
        <dbReference type="ChEBI" id="CHEBI:30616"/>
    </ligand>
</feature>
<dbReference type="Pfam" id="PF02463">
    <property type="entry name" value="SMC_N"/>
    <property type="match status" value="1"/>
</dbReference>
<evidence type="ECO:0000256" key="6">
    <source>
        <dbReference type="ARBA" id="ARBA00023125"/>
    </source>
</evidence>
<dbReference type="OrthoDB" id="9803889at2"/>
<name>A0A087AN37_9BIFI</name>
<keyword evidence="2 10" id="KW-0235">DNA replication</keyword>
<dbReference type="InterPro" id="IPR042174">
    <property type="entry name" value="RecF_2"/>
</dbReference>
<dbReference type="eggNOG" id="COG1195">
    <property type="taxonomic scope" value="Bacteria"/>
</dbReference>
<comment type="subcellular location">
    <subcellularLocation>
        <location evidence="10">Cytoplasm</location>
    </subcellularLocation>
</comment>
<dbReference type="HAMAP" id="MF_00365">
    <property type="entry name" value="RecF"/>
    <property type="match status" value="1"/>
</dbReference>
<evidence type="ECO:0000256" key="2">
    <source>
        <dbReference type="ARBA" id="ARBA00022705"/>
    </source>
</evidence>
<dbReference type="EMBL" id="JGYX01000006">
    <property type="protein sequence ID" value="KFI60187.1"/>
    <property type="molecule type" value="Genomic_DNA"/>
</dbReference>
<evidence type="ECO:0000256" key="1">
    <source>
        <dbReference type="ARBA" id="ARBA00022490"/>
    </source>
</evidence>
<dbReference type="PANTHER" id="PTHR32182:SF0">
    <property type="entry name" value="DNA REPLICATION AND REPAIR PROTEIN RECF"/>
    <property type="match status" value="1"/>
</dbReference>
<evidence type="ECO:0000256" key="4">
    <source>
        <dbReference type="ARBA" id="ARBA00022763"/>
    </source>
</evidence>
<keyword evidence="8 10" id="KW-0742">SOS response</keyword>
<dbReference type="NCBIfam" id="TIGR00611">
    <property type="entry name" value="recf"/>
    <property type="match status" value="1"/>
</dbReference>
<dbReference type="InterPro" id="IPR003395">
    <property type="entry name" value="RecF/RecN/SMC_N"/>
</dbReference>
<accession>A0A087AN37</accession>
<dbReference type="InterPro" id="IPR027417">
    <property type="entry name" value="P-loop_NTPase"/>
</dbReference>
<dbReference type="RefSeq" id="WP_051917181.1">
    <property type="nucleotide sequence ID" value="NZ_JGYX01000006.1"/>
</dbReference>
<dbReference type="GO" id="GO:0006260">
    <property type="term" value="P:DNA replication"/>
    <property type="evidence" value="ECO:0007669"/>
    <property type="project" value="UniProtKB-UniRule"/>
</dbReference>
<evidence type="ECO:0000256" key="7">
    <source>
        <dbReference type="ARBA" id="ARBA00023204"/>
    </source>
</evidence>
<keyword evidence="5 10" id="KW-0067">ATP-binding</keyword>
<dbReference type="Gene3D" id="1.20.1050.90">
    <property type="entry name" value="RecF/RecN/SMC, N-terminal domain"/>
    <property type="match status" value="1"/>
</dbReference>
<evidence type="ECO:0000256" key="3">
    <source>
        <dbReference type="ARBA" id="ARBA00022741"/>
    </source>
</evidence>
<keyword evidence="1 10" id="KW-0963">Cytoplasm</keyword>
<protein>
    <recommendedName>
        <fullName evidence="10">DNA replication and repair protein RecF</fullName>
    </recommendedName>
</protein>
<dbReference type="InterPro" id="IPR001238">
    <property type="entry name" value="DNA-binding_RecF"/>
</dbReference>
<evidence type="ECO:0000256" key="9">
    <source>
        <dbReference type="ARBA" id="ARBA00025401"/>
    </source>
</evidence>
<evidence type="ECO:0000313" key="13">
    <source>
        <dbReference type="Proteomes" id="UP000029046"/>
    </source>
</evidence>
<keyword evidence="13" id="KW-1185">Reference proteome</keyword>
<dbReference type="GO" id="GO:0006302">
    <property type="term" value="P:double-strand break repair"/>
    <property type="evidence" value="ECO:0007669"/>
    <property type="project" value="TreeGrafter"/>
</dbReference>
<dbReference type="GO" id="GO:0000731">
    <property type="term" value="P:DNA synthesis involved in DNA repair"/>
    <property type="evidence" value="ECO:0007669"/>
    <property type="project" value="TreeGrafter"/>
</dbReference>
<evidence type="ECO:0000256" key="8">
    <source>
        <dbReference type="ARBA" id="ARBA00023236"/>
    </source>
</evidence>
<comment type="caution">
    <text evidence="12">The sequence shown here is derived from an EMBL/GenBank/DDBJ whole genome shotgun (WGS) entry which is preliminary data.</text>
</comment>
<comment type="similarity">
    <text evidence="10">Belongs to the RecF family.</text>
</comment>
<proteinExistence type="inferred from homology"/>
<comment type="function">
    <text evidence="9 10">The RecF protein is involved in DNA metabolism; it is required for DNA replication and normal SOS inducibility. RecF binds preferentially to single-stranded, linear DNA. It also seems to bind ATP.</text>
</comment>